<dbReference type="Proteomes" id="UP001200642">
    <property type="component" value="Unassembled WGS sequence"/>
</dbReference>
<keyword evidence="2 4" id="KW-0378">Hydrolase</keyword>
<dbReference type="Gene3D" id="3.90.950.10">
    <property type="match status" value="1"/>
</dbReference>
<comment type="function">
    <text evidence="4">Nucleoside triphosphate pyrophosphatase that hydrolyzes dTTP and UTP. May have a dual role in cell division arrest and in preventing the incorporation of modified nucleotides into cellular nucleic acids.</text>
</comment>
<dbReference type="EC" id="3.6.1.9" evidence="4"/>
<comment type="subcellular location">
    <subcellularLocation>
        <location evidence="4">Cytoplasm</location>
    </subcellularLocation>
</comment>
<keyword evidence="6" id="KW-1185">Reference proteome</keyword>
<dbReference type="PANTHER" id="PTHR43213">
    <property type="entry name" value="BIFUNCTIONAL DTTP/UTP PYROPHOSPHATASE/METHYLTRANSFERASE PROTEIN-RELATED"/>
    <property type="match status" value="1"/>
</dbReference>
<reference evidence="5" key="1">
    <citation type="submission" date="2023-02" db="EMBL/GenBank/DDBJ databases">
        <title>Genome of Flavobacteriaceae gen. nov. sp. strain F89.</title>
        <authorList>
            <person name="Wang Y."/>
        </authorList>
    </citation>
    <scope>NUCLEOTIDE SEQUENCE</scope>
    <source>
        <strain evidence="5">F89</strain>
    </source>
</reference>
<evidence type="ECO:0000256" key="2">
    <source>
        <dbReference type="ARBA" id="ARBA00022801"/>
    </source>
</evidence>
<dbReference type="Pfam" id="PF02545">
    <property type="entry name" value="Maf"/>
    <property type="match status" value="1"/>
</dbReference>
<comment type="cofactor">
    <cofactor evidence="1 4">
        <name>a divalent metal cation</name>
        <dbReference type="ChEBI" id="CHEBI:60240"/>
    </cofactor>
</comment>
<dbReference type="InterPro" id="IPR003697">
    <property type="entry name" value="Maf-like"/>
</dbReference>
<dbReference type="InterPro" id="IPR029001">
    <property type="entry name" value="ITPase-like_fam"/>
</dbReference>
<dbReference type="GO" id="GO:0009117">
    <property type="term" value="P:nucleotide metabolic process"/>
    <property type="evidence" value="ECO:0007669"/>
    <property type="project" value="UniProtKB-KW"/>
</dbReference>
<dbReference type="RefSeq" id="WP_317902528.1">
    <property type="nucleotide sequence ID" value="NZ_JAIRBC010000015.1"/>
</dbReference>
<sequence length="204" mass="23473">MQTPFKVILASKSPRRLRFFNELGLEVEIRTNAVKEDYPAHLKAREIPDYLAQLKANALKNTIKSGEILVTSDTVVWHKNHSLAKPKDRKEAYDMLRTLSNDWHEVITSVCFTTKRAQRTVGQTTRVKFRELQNREIEYYIDNYRPFDKAGGYGIQEWIGLIGIEEIQGSYSNVVGLPTHLVYTTLRELVGDSLMDNIEKNTAL</sequence>
<dbReference type="AlphaFoldDB" id="A0AAE3JRI3"/>
<dbReference type="GO" id="GO:0047429">
    <property type="term" value="F:nucleoside triphosphate diphosphatase activity"/>
    <property type="evidence" value="ECO:0007669"/>
    <property type="project" value="UniProtKB-EC"/>
</dbReference>
<comment type="catalytic activity">
    <reaction evidence="4">
        <text>dTTP + H2O = dTMP + diphosphate + H(+)</text>
        <dbReference type="Rhea" id="RHEA:28534"/>
        <dbReference type="ChEBI" id="CHEBI:15377"/>
        <dbReference type="ChEBI" id="CHEBI:15378"/>
        <dbReference type="ChEBI" id="CHEBI:33019"/>
        <dbReference type="ChEBI" id="CHEBI:37568"/>
        <dbReference type="ChEBI" id="CHEBI:63528"/>
        <dbReference type="EC" id="3.6.1.9"/>
    </reaction>
</comment>
<feature type="active site" description="Proton acceptor" evidence="4">
    <location>
        <position position="73"/>
    </location>
</feature>
<proteinExistence type="inferred from homology"/>
<comment type="catalytic activity">
    <reaction evidence="4">
        <text>UTP + H2O = UMP + diphosphate + H(+)</text>
        <dbReference type="Rhea" id="RHEA:29395"/>
        <dbReference type="ChEBI" id="CHEBI:15377"/>
        <dbReference type="ChEBI" id="CHEBI:15378"/>
        <dbReference type="ChEBI" id="CHEBI:33019"/>
        <dbReference type="ChEBI" id="CHEBI:46398"/>
        <dbReference type="ChEBI" id="CHEBI:57865"/>
        <dbReference type="EC" id="3.6.1.9"/>
    </reaction>
</comment>
<dbReference type="EMBL" id="JAIRBC010000015">
    <property type="protein sequence ID" value="MCG2461383.1"/>
    <property type="molecule type" value="Genomic_DNA"/>
</dbReference>
<dbReference type="NCBIfam" id="TIGR00172">
    <property type="entry name" value="maf"/>
    <property type="match status" value="1"/>
</dbReference>
<evidence type="ECO:0000313" key="5">
    <source>
        <dbReference type="EMBL" id="MCG2461383.1"/>
    </source>
</evidence>
<accession>A0AAE3JRI3</accession>
<evidence type="ECO:0000256" key="1">
    <source>
        <dbReference type="ARBA" id="ARBA00001968"/>
    </source>
</evidence>
<comment type="caution">
    <text evidence="4">Lacks conserved residue(s) required for the propagation of feature annotation.</text>
</comment>
<dbReference type="PANTHER" id="PTHR43213:SF5">
    <property type="entry name" value="BIFUNCTIONAL DTTP_UTP PYROPHOSPHATASE_METHYLTRANSFERASE PROTEIN-RELATED"/>
    <property type="match status" value="1"/>
</dbReference>
<dbReference type="GO" id="GO:0005737">
    <property type="term" value="C:cytoplasm"/>
    <property type="evidence" value="ECO:0007669"/>
    <property type="project" value="UniProtKB-SubCell"/>
</dbReference>
<name>A0AAE3JRI3_9FLAO</name>
<dbReference type="PIRSF" id="PIRSF006305">
    <property type="entry name" value="Maf"/>
    <property type="match status" value="1"/>
</dbReference>
<keyword evidence="3 4" id="KW-0546">Nucleotide metabolism</keyword>
<dbReference type="HAMAP" id="MF_00528">
    <property type="entry name" value="Maf"/>
    <property type="match status" value="1"/>
</dbReference>
<feature type="site" description="Important for substrate specificity" evidence="4">
    <location>
        <position position="156"/>
    </location>
</feature>
<gene>
    <name evidence="5" type="ORF">K8352_11535</name>
</gene>
<evidence type="ECO:0000256" key="3">
    <source>
        <dbReference type="ARBA" id="ARBA00023080"/>
    </source>
</evidence>
<keyword evidence="4" id="KW-0963">Cytoplasm</keyword>
<evidence type="ECO:0000313" key="6">
    <source>
        <dbReference type="Proteomes" id="UP001200642"/>
    </source>
</evidence>
<protein>
    <recommendedName>
        <fullName evidence="4">dTTP/UTP pyrophosphatase</fullName>
        <shortName evidence="4">dTTPase/UTPase</shortName>
        <ecNumber evidence="4">3.6.1.9</ecNumber>
    </recommendedName>
    <alternativeName>
        <fullName evidence="4">Nucleoside triphosphate pyrophosphatase</fullName>
    </alternativeName>
    <alternativeName>
        <fullName evidence="4">Nucleotide pyrophosphatase</fullName>
        <shortName evidence="4">Nucleotide PPase</shortName>
    </alternativeName>
</protein>
<comment type="similarity">
    <text evidence="4">Belongs to the Maf family. YhdE subfamily.</text>
</comment>
<dbReference type="CDD" id="cd00555">
    <property type="entry name" value="Maf"/>
    <property type="match status" value="1"/>
</dbReference>
<evidence type="ECO:0000256" key="4">
    <source>
        <dbReference type="HAMAP-Rule" id="MF_00528"/>
    </source>
</evidence>
<feature type="site" description="Important for substrate specificity" evidence="4">
    <location>
        <position position="74"/>
    </location>
</feature>
<organism evidence="5 6">
    <name type="scientific">Cerina litoralis</name>
    <dbReference type="NCBI Taxonomy" id="2874477"/>
    <lineage>
        <taxon>Bacteria</taxon>
        <taxon>Pseudomonadati</taxon>
        <taxon>Bacteroidota</taxon>
        <taxon>Flavobacteriia</taxon>
        <taxon>Flavobacteriales</taxon>
        <taxon>Flavobacteriaceae</taxon>
        <taxon>Cerina</taxon>
    </lineage>
</organism>
<dbReference type="SUPFAM" id="SSF52972">
    <property type="entry name" value="ITPase-like"/>
    <property type="match status" value="1"/>
</dbReference>
<feature type="site" description="Important for substrate specificity" evidence="4">
    <location>
        <position position="15"/>
    </location>
</feature>
<comment type="caution">
    <text evidence="5">The sequence shown here is derived from an EMBL/GenBank/DDBJ whole genome shotgun (WGS) entry which is preliminary data.</text>
</comment>